<accession>F2RRF7</accession>
<dbReference type="Proteomes" id="UP000009172">
    <property type="component" value="Unassembled WGS sequence"/>
</dbReference>
<dbReference type="AlphaFoldDB" id="F2RRF7"/>
<sequence length="192" mass="20911">MGDSRNYAVASIPGNPGKLTLKAQELVNEATSLAQAVDGIKVAVRGTVCGVAWISPADLCEIPSFNHFSSTYELTITSHTILKQLEHSSDQYDKRQAEVYCLASDIQLDTVDLAVLLCSCTICCPPSYEEAFTQRDHPHIGNKPLPANTNLDLPVSRRLLLGSRTGVIASQHTRDRASRMPLRRKAICFGSA</sequence>
<evidence type="ECO:0000313" key="2">
    <source>
        <dbReference type="Proteomes" id="UP000009172"/>
    </source>
</evidence>
<dbReference type="EMBL" id="GG698481">
    <property type="protein sequence ID" value="EGD93866.1"/>
    <property type="molecule type" value="Genomic_DNA"/>
</dbReference>
<keyword evidence="2" id="KW-1185">Reference proteome</keyword>
<reference evidence="2" key="1">
    <citation type="journal article" date="2012" name="MBio">
        <title>Comparative genome analysis of Trichophyton rubrum and related dermatophytes reveals candidate genes involved in infection.</title>
        <authorList>
            <person name="Martinez D.A."/>
            <person name="Oliver B.G."/>
            <person name="Graeser Y."/>
            <person name="Goldberg J.M."/>
            <person name="Li W."/>
            <person name="Martinez-Rossi N.M."/>
            <person name="Monod M."/>
            <person name="Shelest E."/>
            <person name="Barton R.C."/>
            <person name="Birch E."/>
            <person name="Brakhage A.A."/>
            <person name="Chen Z."/>
            <person name="Gurr S.J."/>
            <person name="Heiman D."/>
            <person name="Heitman J."/>
            <person name="Kosti I."/>
            <person name="Rossi A."/>
            <person name="Saif S."/>
            <person name="Samalova M."/>
            <person name="Saunders C.W."/>
            <person name="Shea T."/>
            <person name="Summerbell R.C."/>
            <person name="Xu J."/>
            <person name="Young S."/>
            <person name="Zeng Q."/>
            <person name="Birren B.W."/>
            <person name="Cuomo C.A."/>
            <person name="White T.C."/>
        </authorList>
    </citation>
    <scope>NUCLEOTIDE SEQUENCE [LARGE SCALE GENOMIC DNA]</scope>
    <source>
        <strain evidence="2">CBS 112818</strain>
    </source>
</reference>
<protein>
    <submittedName>
        <fullName evidence="1">Uncharacterized protein</fullName>
    </submittedName>
</protein>
<gene>
    <name evidence="1" type="ORF">TESG_01397</name>
</gene>
<proteinExistence type="predicted"/>
<dbReference type="HOGENOM" id="CLU_1416116_0_0_1"/>
<organism evidence="1 2">
    <name type="scientific">Trichophyton tonsurans (strain CBS 112818)</name>
    <name type="common">Scalp ringworm fungus</name>
    <dbReference type="NCBI Taxonomy" id="647933"/>
    <lineage>
        <taxon>Eukaryota</taxon>
        <taxon>Fungi</taxon>
        <taxon>Dikarya</taxon>
        <taxon>Ascomycota</taxon>
        <taxon>Pezizomycotina</taxon>
        <taxon>Eurotiomycetes</taxon>
        <taxon>Eurotiomycetidae</taxon>
        <taxon>Onygenales</taxon>
        <taxon>Arthrodermataceae</taxon>
        <taxon>Trichophyton</taxon>
    </lineage>
</organism>
<name>F2RRF7_TRIT1</name>
<evidence type="ECO:0000313" key="1">
    <source>
        <dbReference type="EMBL" id="EGD93866.1"/>
    </source>
</evidence>